<dbReference type="EMBL" id="MFAM01000002">
    <property type="protein sequence ID" value="OGD80144.1"/>
    <property type="molecule type" value="Genomic_DNA"/>
</dbReference>
<accession>A0A1F5FKQ9</accession>
<evidence type="ECO:0000313" key="1">
    <source>
        <dbReference type="EMBL" id="OGD80144.1"/>
    </source>
</evidence>
<organism evidence="1 2">
    <name type="scientific">Candidatus Collierbacteria bacterium RIFOXYB1_FULL_49_13</name>
    <dbReference type="NCBI Taxonomy" id="1817728"/>
    <lineage>
        <taxon>Bacteria</taxon>
        <taxon>Candidatus Collieribacteriota</taxon>
    </lineage>
</organism>
<sequence length="98" mass="11585">MKSIASVLNKYEVEKGKPRHISQEFQDYAYRLAVELEDTGHTAIYMRLSKKEDKALLEQARNFVKGSTMARNKARLFMWKLKQLREERKNVLCHPDQT</sequence>
<evidence type="ECO:0000313" key="2">
    <source>
        <dbReference type="Proteomes" id="UP000176682"/>
    </source>
</evidence>
<reference evidence="1 2" key="1">
    <citation type="journal article" date="2016" name="Nat. Commun.">
        <title>Thousands of microbial genomes shed light on interconnected biogeochemical processes in an aquifer system.</title>
        <authorList>
            <person name="Anantharaman K."/>
            <person name="Brown C.T."/>
            <person name="Hug L.A."/>
            <person name="Sharon I."/>
            <person name="Castelle C.J."/>
            <person name="Probst A.J."/>
            <person name="Thomas B.C."/>
            <person name="Singh A."/>
            <person name="Wilkins M.J."/>
            <person name="Karaoz U."/>
            <person name="Brodie E.L."/>
            <person name="Williams K.H."/>
            <person name="Hubbard S.S."/>
            <person name="Banfield J.F."/>
        </authorList>
    </citation>
    <scope>NUCLEOTIDE SEQUENCE [LARGE SCALE GENOMIC DNA]</scope>
</reference>
<name>A0A1F5FKQ9_9BACT</name>
<comment type="caution">
    <text evidence="1">The sequence shown here is derived from an EMBL/GenBank/DDBJ whole genome shotgun (WGS) entry which is preliminary data.</text>
</comment>
<dbReference type="Proteomes" id="UP000176682">
    <property type="component" value="Unassembled WGS sequence"/>
</dbReference>
<gene>
    <name evidence="1" type="ORF">A2368_03000</name>
</gene>
<proteinExistence type="predicted"/>
<dbReference type="AlphaFoldDB" id="A0A1F5FKQ9"/>
<protein>
    <submittedName>
        <fullName evidence="1">Uncharacterized protein</fullName>
    </submittedName>
</protein>